<keyword evidence="2" id="KW-1185">Reference proteome</keyword>
<protein>
    <submittedName>
        <fullName evidence="1">Uncharacterized protein</fullName>
    </submittedName>
</protein>
<reference evidence="1 2" key="1">
    <citation type="journal article" date="2019" name="Int. J. Syst. Evol. Microbiol.">
        <title>The Global Catalogue of Microorganisms (GCM) 10K type strain sequencing project: providing services to taxonomists for standard genome sequencing and annotation.</title>
        <authorList>
            <consortium name="The Broad Institute Genomics Platform"/>
            <consortium name="The Broad Institute Genome Sequencing Center for Infectious Disease"/>
            <person name="Wu L."/>
            <person name="Ma J."/>
        </authorList>
    </citation>
    <scope>NUCLEOTIDE SEQUENCE [LARGE SCALE GENOMIC DNA]</scope>
    <source>
        <strain evidence="1 2">JCM 16331</strain>
    </source>
</reference>
<evidence type="ECO:0000313" key="2">
    <source>
        <dbReference type="Proteomes" id="UP000608850"/>
    </source>
</evidence>
<evidence type="ECO:0000313" key="1">
    <source>
        <dbReference type="EMBL" id="GGN24381.1"/>
    </source>
</evidence>
<gene>
    <name evidence="1" type="ORF">GCM10009021_27740</name>
</gene>
<comment type="caution">
    <text evidence="1">The sequence shown here is derived from an EMBL/GenBank/DDBJ whole genome shotgun (WGS) entry which is preliminary data.</text>
</comment>
<name>A0A830GFL2_9EURY</name>
<dbReference type="EMBL" id="BMOQ01000008">
    <property type="protein sequence ID" value="GGN24381.1"/>
    <property type="molecule type" value="Genomic_DNA"/>
</dbReference>
<organism evidence="1 2">
    <name type="scientific">Halarchaeum nitratireducens</name>
    <dbReference type="NCBI Taxonomy" id="489913"/>
    <lineage>
        <taxon>Archaea</taxon>
        <taxon>Methanobacteriati</taxon>
        <taxon>Methanobacteriota</taxon>
        <taxon>Stenosarchaea group</taxon>
        <taxon>Halobacteria</taxon>
        <taxon>Halobacteriales</taxon>
        <taxon>Halobacteriaceae</taxon>
    </lineage>
</organism>
<dbReference type="Proteomes" id="UP000608850">
    <property type="component" value="Unassembled WGS sequence"/>
</dbReference>
<dbReference type="AlphaFoldDB" id="A0A830GFL2"/>
<proteinExistence type="predicted"/>
<accession>A0A830GFL2</accession>
<sequence length="77" mass="8855">MLGVIDEKHGVGDIVFLTKLPQKLLRQCRRSRRKQPSMEEFVRFGIDGGVQPELLSVDSDLRFVECDVIRTRIAGWL</sequence>